<gene>
    <name evidence="1" type="ORF">E6C50_05925</name>
</gene>
<sequence>MKEKIRFVLTLVVVVMMTACNFTETIYLNADGSGKFSLDVDASAMMGIAAEQGDRKIDSTFTLKSLIDERKDSIAKLPLVEQQRLKKLENFSVRTHVDQVEKSFLFTLFSDFKKPSDLVDGLSVVKAMDDLKTNGSGEKGRLSDMDKMATDLKYSFDGKKFTRKAAVKDPAIQKQLTDSLATIRPMIEAFTYTVRYHFPKKIKSITAKDPVFSDDRKTVTLQYPFIDYIERPEVMNFEVILEKK</sequence>
<organism evidence="1 2">
    <name type="scientific">Flavobacterium supellecticarium</name>
    <dbReference type="NCBI Taxonomy" id="2565924"/>
    <lineage>
        <taxon>Bacteria</taxon>
        <taxon>Pseudomonadati</taxon>
        <taxon>Bacteroidota</taxon>
        <taxon>Flavobacteriia</taxon>
        <taxon>Flavobacteriales</taxon>
        <taxon>Flavobacteriaceae</taxon>
        <taxon>Flavobacterium</taxon>
    </lineage>
</organism>
<accession>A0A4S3ZZB5</accession>
<dbReference type="Proteomes" id="UP000307507">
    <property type="component" value="Unassembled WGS sequence"/>
</dbReference>
<protein>
    <recommendedName>
        <fullName evidence="3">Lipoprotein</fullName>
    </recommendedName>
</protein>
<dbReference type="OrthoDB" id="978531at2"/>
<reference evidence="1 2" key="1">
    <citation type="submission" date="2019-04" db="EMBL/GenBank/DDBJ databases">
        <title>Flavobacterium sp. nov. isolated from construction timber.</title>
        <authorList>
            <person name="Lin S.-Y."/>
            <person name="Chang C.-T."/>
            <person name="Young C.-C."/>
        </authorList>
    </citation>
    <scope>NUCLEOTIDE SEQUENCE [LARGE SCALE GENOMIC DNA]</scope>
    <source>
        <strain evidence="1 2">CC-CTC003</strain>
    </source>
</reference>
<dbReference type="EMBL" id="SSNZ01000002">
    <property type="protein sequence ID" value="THF51305.1"/>
    <property type="molecule type" value="Genomic_DNA"/>
</dbReference>
<comment type="caution">
    <text evidence="1">The sequence shown here is derived from an EMBL/GenBank/DDBJ whole genome shotgun (WGS) entry which is preliminary data.</text>
</comment>
<proteinExistence type="predicted"/>
<evidence type="ECO:0000313" key="2">
    <source>
        <dbReference type="Proteomes" id="UP000307507"/>
    </source>
</evidence>
<evidence type="ECO:0000313" key="1">
    <source>
        <dbReference type="EMBL" id="THF51305.1"/>
    </source>
</evidence>
<keyword evidence="2" id="KW-1185">Reference proteome</keyword>
<name>A0A4S3ZZB5_9FLAO</name>
<dbReference type="AlphaFoldDB" id="A0A4S3ZZB5"/>
<dbReference type="PROSITE" id="PS51257">
    <property type="entry name" value="PROKAR_LIPOPROTEIN"/>
    <property type="match status" value="1"/>
</dbReference>
<evidence type="ECO:0008006" key="3">
    <source>
        <dbReference type="Google" id="ProtNLM"/>
    </source>
</evidence>
<dbReference type="RefSeq" id="WP_136402291.1">
    <property type="nucleotide sequence ID" value="NZ_SSNZ01000002.1"/>
</dbReference>